<evidence type="ECO:0000313" key="2">
    <source>
        <dbReference type="Proteomes" id="UP000789525"/>
    </source>
</evidence>
<accession>A0ACA9PRD6</accession>
<sequence length="199" mass="21516">ENCVNVASAATIINESYVDEANTASFTNTDYTDAESTASFTNSDYTDAASTANFTNTNYADVVSTSNFANTDYADATSTTDFSNEIYVNSFLSHDHPITTPPYTPNVNSPSNCGLNNGFDSQFGPHNNCFISQTLVSASSAQTQNPYIHYATSPETLNTDSTNFPVVPLSPPEFAFNAYDNDHAYTNLSSSNTLIYADR</sequence>
<feature type="non-terminal residue" evidence="1">
    <location>
        <position position="1"/>
    </location>
</feature>
<keyword evidence="2" id="KW-1185">Reference proteome</keyword>
<gene>
    <name evidence="1" type="ORF">ACOLOM_LOCUS10988</name>
</gene>
<organism evidence="1 2">
    <name type="scientific">Acaulospora colombiana</name>
    <dbReference type="NCBI Taxonomy" id="27376"/>
    <lineage>
        <taxon>Eukaryota</taxon>
        <taxon>Fungi</taxon>
        <taxon>Fungi incertae sedis</taxon>
        <taxon>Mucoromycota</taxon>
        <taxon>Glomeromycotina</taxon>
        <taxon>Glomeromycetes</taxon>
        <taxon>Diversisporales</taxon>
        <taxon>Acaulosporaceae</taxon>
        <taxon>Acaulospora</taxon>
    </lineage>
</organism>
<evidence type="ECO:0000313" key="1">
    <source>
        <dbReference type="EMBL" id="CAG8717797.1"/>
    </source>
</evidence>
<proteinExistence type="predicted"/>
<dbReference type="Proteomes" id="UP000789525">
    <property type="component" value="Unassembled WGS sequence"/>
</dbReference>
<dbReference type="EMBL" id="CAJVPT010037577">
    <property type="protein sequence ID" value="CAG8717797.1"/>
    <property type="molecule type" value="Genomic_DNA"/>
</dbReference>
<feature type="non-terminal residue" evidence="1">
    <location>
        <position position="199"/>
    </location>
</feature>
<reference evidence="1" key="1">
    <citation type="submission" date="2021-06" db="EMBL/GenBank/DDBJ databases">
        <authorList>
            <person name="Kallberg Y."/>
            <person name="Tangrot J."/>
            <person name="Rosling A."/>
        </authorList>
    </citation>
    <scope>NUCLEOTIDE SEQUENCE</scope>
    <source>
        <strain evidence="1">CL356</strain>
    </source>
</reference>
<protein>
    <submittedName>
        <fullName evidence="1">11815_t:CDS:1</fullName>
    </submittedName>
</protein>
<comment type="caution">
    <text evidence="1">The sequence shown here is derived from an EMBL/GenBank/DDBJ whole genome shotgun (WGS) entry which is preliminary data.</text>
</comment>
<name>A0ACA9PRD6_9GLOM</name>